<dbReference type="EMBL" id="DVFW01000026">
    <property type="protein sequence ID" value="HIQ80753.1"/>
    <property type="molecule type" value="Genomic_DNA"/>
</dbReference>
<keyword evidence="2" id="KW-0012">Acyltransferase</keyword>
<dbReference type="GO" id="GO:0016779">
    <property type="term" value="F:nucleotidyltransferase activity"/>
    <property type="evidence" value="ECO:0007669"/>
    <property type="project" value="UniProtKB-ARBA"/>
</dbReference>
<organism evidence="4 5">
    <name type="scientific">Candidatus Scatavimonas merdigallinarum</name>
    <dbReference type="NCBI Taxonomy" id="2840914"/>
    <lineage>
        <taxon>Bacteria</taxon>
        <taxon>Bacillati</taxon>
        <taxon>Bacillota</taxon>
        <taxon>Clostridia</taxon>
        <taxon>Eubacteriales</taxon>
        <taxon>Oscillospiraceae</taxon>
        <taxon>Oscillospiraceae incertae sedis</taxon>
        <taxon>Candidatus Scatavimonas</taxon>
    </lineage>
</organism>
<dbReference type="AlphaFoldDB" id="A0A9D1CUQ3"/>
<evidence type="ECO:0000313" key="4">
    <source>
        <dbReference type="EMBL" id="HIQ80753.1"/>
    </source>
</evidence>
<dbReference type="PANTHER" id="PTHR43584">
    <property type="entry name" value="NUCLEOTIDYL TRANSFERASE"/>
    <property type="match status" value="1"/>
</dbReference>
<dbReference type="InterPro" id="IPR011004">
    <property type="entry name" value="Trimer_LpxA-like_sf"/>
</dbReference>
<reference evidence="4" key="1">
    <citation type="submission" date="2020-10" db="EMBL/GenBank/DDBJ databases">
        <authorList>
            <person name="Gilroy R."/>
        </authorList>
    </citation>
    <scope>NUCLEOTIDE SEQUENCE</scope>
    <source>
        <strain evidence="4">ChiSjej1B19-3389</strain>
    </source>
</reference>
<dbReference type="GO" id="GO:0016746">
    <property type="term" value="F:acyltransferase activity"/>
    <property type="evidence" value="ECO:0007669"/>
    <property type="project" value="UniProtKB-KW"/>
</dbReference>
<proteinExistence type="predicted"/>
<gene>
    <name evidence="4" type="ORF">IAD32_05640</name>
</gene>
<accession>A0A9D1CUQ3</accession>
<reference evidence="4" key="2">
    <citation type="journal article" date="2021" name="PeerJ">
        <title>Extensive microbial diversity within the chicken gut microbiome revealed by metagenomics and culture.</title>
        <authorList>
            <person name="Gilroy R."/>
            <person name="Ravi A."/>
            <person name="Getino M."/>
            <person name="Pursley I."/>
            <person name="Horton D.L."/>
            <person name="Alikhan N.F."/>
            <person name="Baker D."/>
            <person name="Gharbi K."/>
            <person name="Hall N."/>
            <person name="Watson M."/>
            <person name="Adriaenssens E.M."/>
            <person name="Foster-Nyarko E."/>
            <person name="Jarju S."/>
            <person name="Secka A."/>
            <person name="Antonio M."/>
            <person name="Oren A."/>
            <person name="Chaudhuri R.R."/>
            <person name="La Ragione R."/>
            <person name="Hildebrand F."/>
            <person name="Pallen M.J."/>
        </authorList>
    </citation>
    <scope>NUCLEOTIDE SEQUENCE</scope>
    <source>
        <strain evidence="4">ChiSjej1B19-3389</strain>
    </source>
</reference>
<dbReference type="PANTHER" id="PTHR43584:SF8">
    <property type="entry name" value="N-ACETYLMURAMATE ALPHA-1-PHOSPHATE URIDYLYLTRANSFERASE"/>
    <property type="match status" value="1"/>
</dbReference>
<evidence type="ECO:0000313" key="5">
    <source>
        <dbReference type="Proteomes" id="UP000886787"/>
    </source>
</evidence>
<dbReference type="Gene3D" id="2.160.10.10">
    <property type="entry name" value="Hexapeptide repeat proteins"/>
    <property type="match status" value="1"/>
</dbReference>
<feature type="domain" description="Mannose-1-phosphate guanyltransferase C-terminal" evidence="3">
    <location>
        <begin position="73"/>
        <end position="162"/>
    </location>
</feature>
<keyword evidence="1" id="KW-0808">Transferase</keyword>
<sequence length="222" mass="23799">MFDFLKTEGLLSLDKTIAAPLFKGRQYPWEVLCELSAFIIKLGEQLPKDIYVQLEKDVWVAKSAKIAKSASLAGPLVICENAEIRHCAFIRGNAIVGAGAVVGNSTEIKGSVLFDKVQAPHYNYVGDSILGYKAHLGAGAITSNLKSDKTIVCISVAGEKADTGRKKLGAIVGDRVEVGCNSVLNPGTVIGRDSMVYPLSMVRGYIPPNSIYKGQGKIVDKK</sequence>
<evidence type="ECO:0000259" key="3">
    <source>
        <dbReference type="Pfam" id="PF25087"/>
    </source>
</evidence>
<dbReference type="SUPFAM" id="SSF51161">
    <property type="entry name" value="Trimeric LpxA-like enzymes"/>
    <property type="match status" value="1"/>
</dbReference>
<evidence type="ECO:0000256" key="2">
    <source>
        <dbReference type="ARBA" id="ARBA00023315"/>
    </source>
</evidence>
<protein>
    <submittedName>
        <fullName evidence="4">UDP-N-acetylglucosamine pyrophosphorylase</fullName>
    </submittedName>
</protein>
<dbReference type="Proteomes" id="UP000886787">
    <property type="component" value="Unassembled WGS sequence"/>
</dbReference>
<comment type="caution">
    <text evidence="4">The sequence shown here is derived from an EMBL/GenBank/DDBJ whole genome shotgun (WGS) entry which is preliminary data.</text>
</comment>
<evidence type="ECO:0000256" key="1">
    <source>
        <dbReference type="ARBA" id="ARBA00022679"/>
    </source>
</evidence>
<dbReference type="InterPro" id="IPR056729">
    <property type="entry name" value="GMPPB_C"/>
</dbReference>
<dbReference type="Pfam" id="PF25087">
    <property type="entry name" value="GMPPB_C"/>
    <property type="match status" value="1"/>
</dbReference>
<name>A0A9D1CUQ3_9FIRM</name>
<dbReference type="InterPro" id="IPR050065">
    <property type="entry name" value="GlmU-like"/>
</dbReference>